<dbReference type="InterPro" id="IPR013094">
    <property type="entry name" value="AB_hydrolase_3"/>
</dbReference>
<dbReference type="Proteomes" id="UP000249377">
    <property type="component" value="Unassembled WGS sequence"/>
</dbReference>
<proteinExistence type="predicted"/>
<keyword evidence="4" id="KW-1185">Reference proteome</keyword>
<name>A0A328UAL8_9FIRM</name>
<evidence type="ECO:0000259" key="2">
    <source>
        <dbReference type="Pfam" id="PF07859"/>
    </source>
</evidence>
<reference evidence="3 4" key="1">
    <citation type="submission" date="2018-06" db="EMBL/GenBank/DDBJ databases">
        <title>Noncontiguous genome sequence of Ruminococcaceae bacterium ASD2818.</title>
        <authorList>
            <person name="Chaplin A.V."/>
            <person name="Sokolova S.R."/>
            <person name="Kochetkova T.O."/>
            <person name="Goltsov A.Y."/>
            <person name="Trofimov D.Y."/>
            <person name="Efimov B.A."/>
        </authorList>
    </citation>
    <scope>NUCLEOTIDE SEQUENCE [LARGE SCALE GENOMIC DNA]</scope>
    <source>
        <strain evidence="3 4">ASD2818</strain>
    </source>
</reference>
<comment type="caution">
    <text evidence="3">The sequence shown here is derived from an EMBL/GenBank/DDBJ whole genome shotgun (WGS) entry which is preliminary data.</text>
</comment>
<dbReference type="Pfam" id="PF07859">
    <property type="entry name" value="Abhydrolase_3"/>
    <property type="match status" value="1"/>
</dbReference>
<keyword evidence="1" id="KW-0378">Hydrolase</keyword>
<protein>
    <recommendedName>
        <fullName evidence="2">Alpha/beta hydrolase fold-3 domain-containing protein</fullName>
    </recommendedName>
</protein>
<dbReference type="InterPro" id="IPR050300">
    <property type="entry name" value="GDXG_lipolytic_enzyme"/>
</dbReference>
<accession>A0A328UAL8</accession>
<dbReference type="RefSeq" id="WP_112333401.1">
    <property type="nucleotide sequence ID" value="NZ_QLYR01000010.1"/>
</dbReference>
<sequence>MAETERQKMLQALKKAREAYAQRAVTGERFIVPRAGKRGVDVILYEPKERKAGQRLPVLFNMHGGAWVGGDAVLMDSFCVKLANEIPAFIVNVNYTKADVEPVSYAMEEVCDAVAYFAAHAEEYDIAAEKMSVGGHSAGGQIAAGAALMLRDGGTRLACQMLVYPATDVTAKDTDEWLPFAFPDGADRTAYNSPLLAADERLAGLSPAIFIICGIDELRAQGIAYAKRLIDLAVPVKIKEYPKALHGFIEVNRPEYEGDERRSPEQDLLCKDAERYLIQELRACFAEKTD</sequence>
<dbReference type="PANTHER" id="PTHR48081:SF8">
    <property type="entry name" value="ALPHA_BETA HYDROLASE FOLD-3 DOMAIN-CONTAINING PROTEIN-RELATED"/>
    <property type="match status" value="1"/>
</dbReference>
<dbReference type="PANTHER" id="PTHR48081">
    <property type="entry name" value="AB HYDROLASE SUPERFAMILY PROTEIN C4A8.06C"/>
    <property type="match status" value="1"/>
</dbReference>
<organism evidence="3 4">
    <name type="scientific">Hydrogeniiclostridium mannosilyticum</name>
    <dbReference type="NCBI Taxonomy" id="2764322"/>
    <lineage>
        <taxon>Bacteria</taxon>
        <taxon>Bacillati</taxon>
        <taxon>Bacillota</taxon>
        <taxon>Clostridia</taxon>
        <taxon>Eubacteriales</taxon>
        <taxon>Acutalibacteraceae</taxon>
        <taxon>Hydrogeniiclostridium</taxon>
    </lineage>
</organism>
<dbReference type="Gene3D" id="3.40.50.1820">
    <property type="entry name" value="alpha/beta hydrolase"/>
    <property type="match status" value="1"/>
</dbReference>
<evidence type="ECO:0000256" key="1">
    <source>
        <dbReference type="ARBA" id="ARBA00022801"/>
    </source>
</evidence>
<dbReference type="SUPFAM" id="SSF53474">
    <property type="entry name" value="alpha/beta-Hydrolases"/>
    <property type="match status" value="1"/>
</dbReference>
<evidence type="ECO:0000313" key="3">
    <source>
        <dbReference type="EMBL" id="RAQ22660.1"/>
    </source>
</evidence>
<dbReference type="EMBL" id="QLYR01000010">
    <property type="protein sequence ID" value="RAQ22660.1"/>
    <property type="molecule type" value="Genomic_DNA"/>
</dbReference>
<gene>
    <name evidence="3" type="ORF">DPQ25_11905</name>
</gene>
<dbReference type="InterPro" id="IPR029058">
    <property type="entry name" value="AB_hydrolase_fold"/>
</dbReference>
<dbReference type="GO" id="GO:0016787">
    <property type="term" value="F:hydrolase activity"/>
    <property type="evidence" value="ECO:0007669"/>
    <property type="project" value="UniProtKB-KW"/>
</dbReference>
<feature type="domain" description="Alpha/beta hydrolase fold-3" evidence="2">
    <location>
        <begin position="60"/>
        <end position="249"/>
    </location>
</feature>
<evidence type="ECO:0000313" key="4">
    <source>
        <dbReference type="Proteomes" id="UP000249377"/>
    </source>
</evidence>
<dbReference type="AlphaFoldDB" id="A0A328UAL8"/>